<evidence type="ECO:0000313" key="2">
    <source>
        <dbReference type="EMBL" id="KAG0267480.1"/>
    </source>
</evidence>
<reference evidence="2" key="1">
    <citation type="journal article" date="2020" name="Fungal Divers.">
        <title>Resolving the Mortierellaceae phylogeny through synthesis of multi-gene phylogenetics and phylogenomics.</title>
        <authorList>
            <person name="Vandepol N."/>
            <person name="Liber J."/>
            <person name="Desiro A."/>
            <person name="Na H."/>
            <person name="Kennedy M."/>
            <person name="Barry K."/>
            <person name="Grigoriev I.V."/>
            <person name="Miller A.N."/>
            <person name="O'Donnell K."/>
            <person name="Stajich J.E."/>
            <person name="Bonito G."/>
        </authorList>
    </citation>
    <scope>NUCLEOTIDE SEQUENCE</scope>
    <source>
        <strain evidence="2">KOD948</strain>
    </source>
</reference>
<keyword evidence="1" id="KW-1133">Transmembrane helix</keyword>
<keyword evidence="3" id="KW-1185">Reference proteome</keyword>
<accession>A0A9P6QIN6</accession>
<proteinExistence type="predicted"/>
<dbReference type="AlphaFoldDB" id="A0A9P6QIN6"/>
<keyword evidence="1" id="KW-0472">Membrane</keyword>
<keyword evidence="1" id="KW-0812">Transmembrane</keyword>
<sequence length="195" mass="20459">MSIWHHIWHLLGPMSVMQQDSMILQKTGREKVNVEGLIRRCGGGFINPFGDSNQYDPTPSASSTSLSTSKVVPGTGITTNTAVPRTSTAALPFVSPSEIPLGVMSESISGGAIAGTVIGILAAASLVGLLALCWCKKHAVSHGPTRTTMTKMTEPVVVKIFPANQTHHYASASVPDGIAPSYVANNGGYNGQQRC</sequence>
<dbReference type="EMBL" id="JAAAJA010000003">
    <property type="protein sequence ID" value="KAG0267480.1"/>
    <property type="molecule type" value="Genomic_DNA"/>
</dbReference>
<protein>
    <submittedName>
        <fullName evidence="2">Uncharacterized protein</fullName>
    </submittedName>
</protein>
<feature type="transmembrane region" description="Helical" evidence="1">
    <location>
        <begin position="112"/>
        <end position="135"/>
    </location>
</feature>
<evidence type="ECO:0000256" key="1">
    <source>
        <dbReference type="SAM" id="Phobius"/>
    </source>
</evidence>
<organism evidence="2 3">
    <name type="scientific">Mortierella polycephala</name>
    <dbReference type="NCBI Taxonomy" id="41804"/>
    <lineage>
        <taxon>Eukaryota</taxon>
        <taxon>Fungi</taxon>
        <taxon>Fungi incertae sedis</taxon>
        <taxon>Mucoromycota</taxon>
        <taxon>Mortierellomycotina</taxon>
        <taxon>Mortierellomycetes</taxon>
        <taxon>Mortierellales</taxon>
        <taxon>Mortierellaceae</taxon>
        <taxon>Mortierella</taxon>
    </lineage>
</organism>
<gene>
    <name evidence="2" type="ORF">BG011_004514</name>
</gene>
<dbReference type="Proteomes" id="UP000726737">
    <property type="component" value="Unassembled WGS sequence"/>
</dbReference>
<evidence type="ECO:0000313" key="3">
    <source>
        <dbReference type="Proteomes" id="UP000726737"/>
    </source>
</evidence>
<name>A0A9P6QIN6_9FUNG</name>
<dbReference type="OrthoDB" id="2448008at2759"/>
<comment type="caution">
    <text evidence="2">The sequence shown here is derived from an EMBL/GenBank/DDBJ whole genome shotgun (WGS) entry which is preliminary data.</text>
</comment>